<gene>
    <name evidence="1" type="ORF">F5148DRAFT_344424</name>
</gene>
<proteinExistence type="predicted"/>
<accession>A0ACC0UKP7</accession>
<dbReference type="EMBL" id="JAGFNK010000022">
    <property type="protein sequence ID" value="KAI9511397.1"/>
    <property type="molecule type" value="Genomic_DNA"/>
</dbReference>
<sequence length="298" mass="33049">MSTSSEESNAFTDLTDLSLKRPLDVDNPCLAFANPEGDAGVRNAVQDQHPLLAEVVRRGVVPTNYLRVFRLNTAIKRQYALDLSLPALHRAAYTTLPAEDYNLSLHTTSGSISAEIWILHDESGNSKRAFLELCSSGGSIDVQVHDPSYPDGDRRARPSVNIEIFSWRRDVSVSLPRCFRGTIAILTPHERIAFSPDLASCMVPLLDIREGRVYCVRGRPPSCKDDGSWHDGVEGDECHRKCGHCSKEPLEPRDALIVDGVTSSLRINWVGEEELPEMKPPKKPGVWEVLWGGLGRLL</sequence>
<comment type="caution">
    <text evidence="1">The sequence shown here is derived from an EMBL/GenBank/DDBJ whole genome shotgun (WGS) entry which is preliminary data.</text>
</comment>
<evidence type="ECO:0000313" key="1">
    <source>
        <dbReference type="EMBL" id="KAI9511397.1"/>
    </source>
</evidence>
<organism evidence="1 2">
    <name type="scientific">Russula earlei</name>
    <dbReference type="NCBI Taxonomy" id="71964"/>
    <lineage>
        <taxon>Eukaryota</taxon>
        <taxon>Fungi</taxon>
        <taxon>Dikarya</taxon>
        <taxon>Basidiomycota</taxon>
        <taxon>Agaricomycotina</taxon>
        <taxon>Agaricomycetes</taxon>
        <taxon>Russulales</taxon>
        <taxon>Russulaceae</taxon>
        <taxon>Russula</taxon>
    </lineage>
</organism>
<evidence type="ECO:0000313" key="2">
    <source>
        <dbReference type="Proteomes" id="UP001207468"/>
    </source>
</evidence>
<protein>
    <submittedName>
        <fullName evidence="1">Uncharacterized protein</fullName>
    </submittedName>
</protein>
<keyword evidence="2" id="KW-1185">Reference proteome</keyword>
<reference evidence="1" key="1">
    <citation type="submission" date="2021-03" db="EMBL/GenBank/DDBJ databases">
        <title>Evolutionary priming and transition to the ectomycorrhizal habit in an iconic lineage of mushroom-forming fungi: is preadaptation a requirement?</title>
        <authorList>
            <consortium name="DOE Joint Genome Institute"/>
            <person name="Looney B.P."/>
            <person name="Miyauchi S."/>
            <person name="Morin E."/>
            <person name="Drula E."/>
            <person name="Courty P.E."/>
            <person name="Chicoki N."/>
            <person name="Fauchery L."/>
            <person name="Kohler A."/>
            <person name="Kuo A."/>
            <person name="LaButti K."/>
            <person name="Pangilinan J."/>
            <person name="Lipzen A."/>
            <person name="Riley R."/>
            <person name="Andreopoulos W."/>
            <person name="He G."/>
            <person name="Johnson J."/>
            <person name="Barry K.W."/>
            <person name="Grigoriev I.V."/>
            <person name="Nagy L."/>
            <person name="Hibbett D."/>
            <person name="Henrissat B."/>
            <person name="Matheny P.B."/>
            <person name="Labbe J."/>
            <person name="Martin A.F."/>
        </authorList>
    </citation>
    <scope>NUCLEOTIDE SEQUENCE</scope>
    <source>
        <strain evidence="1">BPL698</strain>
    </source>
</reference>
<name>A0ACC0UKP7_9AGAM</name>
<dbReference type="Proteomes" id="UP001207468">
    <property type="component" value="Unassembled WGS sequence"/>
</dbReference>